<comment type="caution">
    <text evidence="1">The sequence shown here is derived from an EMBL/GenBank/DDBJ whole genome shotgun (WGS) entry which is preliminary data.</text>
</comment>
<sequence length="111" mass="12706">MCLDLLRLPNYARNPHFSAERHVNTLLSRSLPSGRVGGITGGIRALVMSKNSMYLVKWTFSLLLSRQKELSDPWFCNRCILSITSRCRLVNVKMEKLATASPEWEVEPRIE</sequence>
<gene>
    <name evidence="1" type="ORF">M9H77_06957</name>
</gene>
<keyword evidence="2" id="KW-1185">Reference proteome</keyword>
<name>A0ACC0BTT8_CATRO</name>
<dbReference type="Proteomes" id="UP001060085">
    <property type="component" value="Linkage Group LG02"/>
</dbReference>
<reference evidence="2" key="1">
    <citation type="journal article" date="2023" name="Nat. Plants">
        <title>Single-cell RNA sequencing provides a high-resolution roadmap for understanding the multicellular compartmentation of specialized metabolism.</title>
        <authorList>
            <person name="Sun S."/>
            <person name="Shen X."/>
            <person name="Li Y."/>
            <person name="Li Y."/>
            <person name="Wang S."/>
            <person name="Li R."/>
            <person name="Zhang H."/>
            <person name="Shen G."/>
            <person name="Guo B."/>
            <person name="Wei J."/>
            <person name="Xu J."/>
            <person name="St-Pierre B."/>
            <person name="Chen S."/>
            <person name="Sun C."/>
        </authorList>
    </citation>
    <scope>NUCLEOTIDE SEQUENCE [LARGE SCALE GENOMIC DNA]</scope>
</reference>
<dbReference type="EMBL" id="CM044702">
    <property type="protein sequence ID" value="KAI5676007.1"/>
    <property type="molecule type" value="Genomic_DNA"/>
</dbReference>
<evidence type="ECO:0000313" key="2">
    <source>
        <dbReference type="Proteomes" id="UP001060085"/>
    </source>
</evidence>
<evidence type="ECO:0000313" key="1">
    <source>
        <dbReference type="EMBL" id="KAI5676007.1"/>
    </source>
</evidence>
<accession>A0ACC0BTT8</accession>
<organism evidence="1 2">
    <name type="scientific">Catharanthus roseus</name>
    <name type="common">Madagascar periwinkle</name>
    <name type="synonym">Vinca rosea</name>
    <dbReference type="NCBI Taxonomy" id="4058"/>
    <lineage>
        <taxon>Eukaryota</taxon>
        <taxon>Viridiplantae</taxon>
        <taxon>Streptophyta</taxon>
        <taxon>Embryophyta</taxon>
        <taxon>Tracheophyta</taxon>
        <taxon>Spermatophyta</taxon>
        <taxon>Magnoliopsida</taxon>
        <taxon>eudicotyledons</taxon>
        <taxon>Gunneridae</taxon>
        <taxon>Pentapetalae</taxon>
        <taxon>asterids</taxon>
        <taxon>lamiids</taxon>
        <taxon>Gentianales</taxon>
        <taxon>Apocynaceae</taxon>
        <taxon>Rauvolfioideae</taxon>
        <taxon>Vinceae</taxon>
        <taxon>Catharanthinae</taxon>
        <taxon>Catharanthus</taxon>
    </lineage>
</organism>
<protein>
    <submittedName>
        <fullName evidence="1">Uncharacterized protein</fullName>
    </submittedName>
</protein>
<proteinExistence type="predicted"/>